<reference evidence="2" key="1">
    <citation type="submission" date="2016-08" db="EMBL/GenBank/DDBJ databases">
        <authorList>
            <person name="Seilhamer J.J."/>
        </authorList>
    </citation>
    <scope>NUCLEOTIDE SEQUENCE</scope>
    <source>
        <strain evidence="2">86</strain>
    </source>
</reference>
<dbReference type="InterPro" id="IPR019986">
    <property type="entry name" value="YloV-like"/>
</dbReference>
<dbReference type="SUPFAM" id="SSF101473">
    <property type="entry name" value="DhaL-like"/>
    <property type="match status" value="1"/>
</dbReference>
<dbReference type="AlphaFoldDB" id="A0A212LZK1"/>
<dbReference type="InterPro" id="IPR048394">
    <property type="entry name" value="FakA-like_M"/>
</dbReference>
<protein>
    <submittedName>
        <fullName evidence="2">DAK2 domain fusion protein YloV</fullName>
    </submittedName>
</protein>
<dbReference type="NCBIfam" id="TIGR03599">
    <property type="entry name" value="YloV"/>
    <property type="match status" value="1"/>
</dbReference>
<gene>
    <name evidence="2" type="primary">yloV</name>
    <name evidence="2" type="ORF">KL86SPO_50601</name>
</gene>
<feature type="domain" description="DhaL" evidence="1">
    <location>
        <begin position="11"/>
        <end position="203"/>
    </location>
</feature>
<dbReference type="Gene3D" id="1.25.40.340">
    <property type="match status" value="1"/>
</dbReference>
<dbReference type="Pfam" id="PF21645">
    <property type="entry name" value="FakA-like_M"/>
    <property type="match status" value="1"/>
</dbReference>
<dbReference type="PROSITE" id="PS51480">
    <property type="entry name" value="DHAL"/>
    <property type="match status" value="1"/>
</dbReference>
<dbReference type="EMBL" id="FMJE01000005">
    <property type="protein sequence ID" value="SCM82829.1"/>
    <property type="molecule type" value="Genomic_DNA"/>
</dbReference>
<dbReference type="SMART" id="SM01121">
    <property type="entry name" value="Dak1_2"/>
    <property type="match status" value="1"/>
</dbReference>
<dbReference type="InterPro" id="IPR033470">
    <property type="entry name" value="FakA-like_C"/>
</dbReference>
<dbReference type="InterPro" id="IPR050270">
    <property type="entry name" value="DegV_domain_contain"/>
</dbReference>
<evidence type="ECO:0000259" key="1">
    <source>
        <dbReference type="PROSITE" id="PS51480"/>
    </source>
</evidence>
<dbReference type="Pfam" id="PF13684">
    <property type="entry name" value="FakA-like_C"/>
    <property type="match status" value="1"/>
</dbReference>
<dbReference type="PANTHER" id="PTHR33434">
    <property type="entry name" value="DEGV DOMAIN-CONTAINING PROTEIN DR_1986-RELATED"/>
    <property type="match status" value="1"/>
</dbReference>
<accession>A0A212LZK1</accession>
<dbReference type="InterPro" id="IPR004007">
    <property type="entry name" value="DhaL_dom"/>
</dbReference>
<dbReference type="SMART" id="SM01120">
    <property type="entry name" value="Dak2"/>
    <property type="match status" value="1"/>
</dbReference>
<proteinExistence type="predicted"/>
<dbReference type="Pfam" id="PF02734">
    <property type="entry name" value="Dak2"/>
    <property type="match status" value="1"/>
</dbReference>
<name>A0A212LZK1_9FIRM</name>
<organism evidence="2">
    <name type="scientific">uncultured Sporomusa sp</name>
    <dbReference type="NCBI Taxonomy" id="307249"/>
    <lineage>
        <taxon>Bacteria</taxon>
        <taxon>Bacillati</taxon>
        <taxon>Bacillota</taxon>
        <taxon>Negativicutes</taxon>
        <taxon>Selenomonadales</taxon>
        <taxon>Sporomusaceae</taxon>
        <taxon>Sporomusa</taxon>
        <taxon>environmental samples</taxon>
    </lineage>
</organism>
<dbReference type="GO" id="GO:0006071">
    <property type="term" value="P:glycerol metabolic process"/>
    <property type="evidence" value="ECO:0007669"/>
    <property type="project" value="InterPro"/>
</dbReference>
<evidence type="ECO:0000313" key="2">
    <source>
        <dbReference type="EMBL" id="SCM82829.1"/>
    </source>
</evidence>
<dbReference type="InterPro" id="IPR036117">
    <property type="entry name" value="DhaL_dom_sf"/>
</dbReference>
<dbReference type="PANTHER" id="PTHR33434:SF4">
    <property type="entry name" value="PHOSPHATASE PROTEIN"/>
    <property type="match status" value="1"/>
</dbReference>
<dbReference type="GO" id="GO:0004371">
    <property type="term" value="F:glycerone kinase activity"/>
    <property type="evidence" value="ECO:0007669"/>
    <property type="project" value="InterPro"/>
</dbReference>
<dbReference type="RefSeq" id="WP_288185403.1">
    <property type="nucleotide sequence ID" value="NZ_LT608335.1"/>
</dbReference>
<sequence length="537" mass="56447">MQSSMDVINGRDFRRMIAGAYGAFMREHEYINSLNVFPVPDGDTGTNMLLTLGAVAKAVAEAPDEGIGSLARRGADSAIMGARGNSGVILSQLLRGIARGLSGKDTATAAEVGKAFQYGVLYAYRAVARPVEGTILTVAKGIAKGTHRAVRDRVAFADILTEAISAGQEELKRTPDLLPALKAAGVVDAGGQGLIVFLAGCLEGLEGRFSGPEADFGRTLTISGMTAEVNIAHPYCTEFVVKRFAASKAEVKRQLEQMGDSLVIAPGEGILKVHIHTAHPGAVLESAIAWGTLHDIKIDNMSDQHRQTLETAEDAQVRSGLAVISVVSGEGLANIMQQMGADIVITGGQTMNPPVEEFVAAIHNSSAETYIILPNNKNIVLAAAQAKKLLGDDRVAIVPTTNVPQGLAAVLAFDAQRDLADNLARMTEAQAAVKSASLTIAVRDSLVNGQKVPEGAYIGVIDGSVAVWADRLSAALTQVVKQLVEPDTGIVSLYYGAELDEAEAKVLAAGLAAQLDAVEIEVYFGGQPHYQFIISVE</sequence>